<keyword evidence="2" id="KW-0238">DNA-binding</keyword>
<proteinExistence type="predicted"/>
<evidence type="ECO:0000313" key="6">
    <source>
        <dbReference type="EMBL" id="GDY33245.1"/>
    </source>
</evidence>
<dbReference type="GO" id="GO:0003700">
    <property type="term" value="F:DNA-binding transcription factor activity"/>
    <property type="evidence" value="ECO:0007669"/>
    <property type="project" value="InterPro"/>
</dbReference>
<dbReference type="EMBL" id="BJFL01000037">
    <property type="protein sequence ID" value="GDY33245.1"/>
    <property type="molecule type" value="Genomic_DNA"/>
</dbReference>
<dbReference type="AlphaFoldDB" id="A0A4D4J8U4"/>
<dbReference type="InterPro" id="IPR052526">
    <property type="entry name" value="HTH-type_Bedaq_tolerance"/>
</dbReference>
<dbReference type="RefSeq" id="WP_192909723.1">
    <property type="nucleotide sequence ID" value="NZ_BJFL01000037.1"/>
</dbReference>
<dbReference type="InterPro" id="IPR036390">
    <property type="entry name" value="WH_DNA-bd_sf"/>
</dbReference>
<name>A0A4D4J8U4_9PSEU</name>
<evidence type="ECO:0000256" key="4">
    <source>
        <dbReference type="SAM" id="MobiDB-lite"/>
    </source>
</evidence>
<sequence>MGPTPEACLELLRTLRSLFQLKHALVMRIWQDDYGLHPAAGGLLGEIAQRGEVRTSDLALHRAVDPSVISRQVAQLVRAGLVSRRPAPTDGRVTLLSATAKGAEALRRWQQAQAEFVQQAMAGWDDSEVMELSKRVEAAATDLWAALRPAEPSGDAPQASDTSASSGVDAALPR</sequence>
<dbReference type="SUPFAM" id="SSF46785">
    <property type="entry name" value="Winged helix' DNA-binding domain"/>
    <property type="match status" value="1"/>
</dbReference>
<dbReference type="Proteomes" id="UP000298860">
    <property type="component" value="Unassembled WGS sequence"/>
</dbReference>
<keyword evidence="3" id="KW-0804">Transcription</keyword>
<dbReference type="Gene3D" id="1.10.10.10">
    <property type="entry name" value="Winged helix-like DNA-binding domain superfamily/Winged helix DNA-binding domain"/>
    <property type="match status" value="1"/>
</dbReference>
<dbReference type="InterPro" id="IPR036388">
    <property type="entry name" value="WH-like_DNA-bd_sf"/>
</dbReference>
<dbReference type="GO" id="GO:0003677">
    <property type="term" value="F:DNA binding"/>
    <property type="evidence" value="ECO:0007669"/>
    <property type="project" value="UniProtKB-KW"/>
</dbReference>
<comment type="caution">
    <text evidence="6">The sequence shown here is derived from an EMBL/GenBank/DDBJ whole genome shotgun (WGS) entry which is preliminary data.</text>
</comment>
<accession>A0A4D4J8U4</accession>
<dbReference type="InterPro" id="IPR000835">
    <property type="entry name" value="HTH_MarR-typ"/>
</dbReference>
<evidence type="ECO:0000256" key="2">
    <source>
        <dbReference type="ARBA" id="ARBA00023125"/>
    </source>
</evidence>
<evidence type="ECO:0000256" key="3">
    <source>
        <dbReference type="ARBA" id="ARBA00023163"/>
    </source>
</evidence>
<dbReference type="PROSITE" id="PS01117">
    <property type="entry name" value="HTH_MARR_1"/>
    <property type="match status" value="1"/>
</dbReference>
<gene>
    <name evidence="6" type="ORF">GTS_48780</name>
</gene>
<dbReference type="PANTHER" id="PTHR39515:SF2">
    <property type="entry name" value="HTH-TYPE TRANSCRIPTIONAL REGULATOR RV0880"/>
    <property type="match status" value="1"/>
</dbReference>
<feature type="domain" description="HTH marR-type" evidence="5">
    <location>
        <begin position="8"/>
        <end position="141"/>
    </location>
</feature>
<keyword evidence="1" id="KW-0805">Transcription regulation</keyword>
<evidence type="ECO:0000256" key="1">
    <source>
        <dbReference type="ARBA" id="ARBA00023015"/>
    </source>
</evidence>
<dbReference type="SMART" id="SM00347">
    <property type="entry name" value="HTH_MARR"/>
    <property type="match status" value="1"/>
</dbReference>
<feature type="region of interest" description="Disordered" evidence="4">
    <location>
        <begin position="148"/>
        <end position="174"/>
    </location>
</feature>
<evidence type="ECO:0000259" key="5">
    <source>
        <dbReference type="PROSITE" id="PS50995"/>
    </source>
</evidence>
<dbReference type="PROSITE" id="PS50995">
    <property type="entry name" value="HTH_MARR_2"/>
    <property type="match status" value="1"/>
</dbReference>
<dbReference type="InterPro" id="IPR023187">
    <property type="entry name" value="Tscrpt_reg_MarR-type_CS"/>
</dbReference>
<dbReference type="PANTHER" id="PTHR39515">
    <property type="entry name" value="CONSERVED PROTEIN"/>
    <property type="match status" value="1"/>
</dbReference>
<organism evidence="6 7">
    <name type="scientific">Gandjariella thermophila</name>
    <dbReference type="NCBI Taxonomy" id="1931992"/>
    <lineage>
        <taxon>Bacteria</taxon>
        <taxon>Bacillati</taxon>
        <taxon>Actinomycetota</taxon>
        <taxon>Actinomycetes</taxon>
        <taxon>Pseudonocardiales</taxon>
        <taxon>Pseudonocardiaceae</taxon>
        <taxon>Gandjariella</taxon>
    </lineage>
</organism>
<keyword evidence="7" id="KW-1185">Reference proteome</keyword>
<reference evidence="7" key="1">
    <citation type="submission" date="2019-04" db="EMBL/GenBank/DDBJ databases">
        <title>Draft genome sequence of Pseudonocardiaceae bacterium SL3-2-4.</title>
        <authorList>
            <person name="Ningsih F."/>
            <person name="Yokota A."/>
            <person name="Sakai Y."/>
            <person name="Nanatani K."/>
            <person name="Yabe S."/>
            <person name="Oetari A."/>
            <person name="Sjamsuridzal W."/>
        </authorList>
    </citation>
    <scope>NUCLEOTIDE SEQUENCE [LARGE SCALE GENOMIC DNA]</scope>
    <source>
        <strain evidence="7">SL3-2-4</strain>
    </source>
</reference>
<evidence type="ECO:0000313" key="7">
    <source>
        <dbReference type="Proteomes" id="UP000298860"/>
    </source>
</evidence>
<protein>
    <submittedName>
        <fullName evidence="6">MarR family transcriptional regulator</fullName>
    </submittedName>
</protein>
<dbReference type="Pfam" id="PF12802">
    <property type="entry name" value="MarR_2"/>
    <property type="match status" value="1"/>
</dbReference>